<accession>A0A1H5X7A0</accession>
<dbReference type="Pfam" id="PF13586">
    <property type="entry name" value="DDE_Tnp_1_2"/>
    <property type="match status" value="1"/>
</dbReference>
<evidence type="ECO:0000313" key="3">
    <source>
        <dbReference type="EMBL" id="SEG07624.1"/>
    </source>
</evidence>
<keyword evidence="1" id="KW-1133">Transmembrane helix</keyword>
<protein>
    <submittedName>
        <fullName evidence="3">Transposase DDE domain-containing protein</fullName>
    </submittedName>
</protein>
<proteinExistence type="predicted"/>
<dbReference type="AlphaFoldDB" id="A0A1H5X7A0"/>
<evidence type="ECO:0000313" key="4">
    <source>
        <dbReference type="Proteomes" id="UP000236753"/>
    </source>
</evidence>
<keyword evidence="1" id="KW-0472">Membrane</keyword>
<evidence type="ECO:0000256" key="1">
    <source>
        <dbReference type="SAM" id="Phobius"/>
    </source>
</evidence>
<reference evidence="3 4" key="1">
    <citation type="submission" date="2016-10" db="EMBL/GenBank/DDBJ databases">
        <authorList>
            <person name="de Groot N.N."/>
        </authorList>
    </citation>
    <scope>NUCLEOTIDE SEQUENCE [LARGE SCALE GENOMIC DNA]</scope>
    <source>
        <strain evidence="3 4">Nm13</strain>
    </source>
</reference>
<dbReference type="InterPro" id="IPR025668">
    <property type="entry name" value="Tnp_DDE_dom"/>
</dbReference>
<keyword evidence="1" id="KW-0812">Transmembrane</keyword>
<gene>
    <name evidence="3" type="ORF">SAMN05216334_12455</name>
</gene>
<evidence type="ECO:0000259" key="2">
    <source>
        <dbReference type="Pfam" id="PF13586"/>
    </source>
</evidence>
<feature type="domain" description="Transposase DDE" evidence="2">
    <location>
        <begin position="129"/>
        <end position="224"/>
    </location>
</feature>
<dbReference type="Proteomes" id="UP000236753">
    <property type="component" value="Unassembled WGS sequence"/>
</dbReference>
<feature type="transmembrane region" description="Helical" evidence="1">
    <location>
        <begin position="212"/>
        <end position="232"/>
    </location>
</feature>
<sequence length="274" mass="31701">MVSFQLAATHIEEMLTEYPHGTPIPIPNGLLRRYWVLPHLYQQQYEMYKTNTRRCDDRIVSISQPYIRPIIRGKPGKTVEFGAKISVSLTGKGLAHVDKLHWDAQHEGHDLEAQVEAYKKRYGYYPEVVIADTLYGSRDNRSYLARNHIRFAGKPLGRPPKITPANKDELMRMKAQRRPEYRERIPIEGKFGQGKYGYRLNNIRAKRADTSVAWINSIFLVMNLLILVRVFICLRNLAAKIASWVTKKSMPREIPFARACQFSSNRNSYLAAHI</sequence>
<dbReference type="EMBL" id="FNUX01000024">
    <property type="protein sequence ID" value="SEG07624.1"/>
    <property type="molecule type" value="Genomic_DNA"/>
</dbReference>
<organism evidence="3 4">
    <name type="scientific">Nitrosomonas ureae</name>
    <dbReference type="NCBI Taxonomy" id="44577"/>
    <lineage>
        <taxon>Bacteria</taxon>
        <taxon>Pseudomonadati</taxon>
        <taxon>Pseudomonadota</taxon>
        <taxon>Betaproteobacteria</taxon>
        <taxon>Nitrosomonadales</taxon>
        <taxon>Nitrosomonadaceae</taxon>
        <taxon>Nitrosomonas</taxon>
    </lineage>
</organism>
<name>A0A1H5X7A0_9PROT</name>